<feature type="domain" description="ABC transmembrane type-1" evidence="8">
    <location>
        <begin position="94"/>
        <end position="295"/>
    </location>
</feature>
<keyword evidence="2 7" id="KW-0813">Transport</keyword>
<evidence type="ECO:0000256" key="3">
    <source>
        <dbReference type="ARBA" id="ARBA00022475"/>
    </source>
</evidence>
<dbReference type="InterPro" id="IPR045621">
    <property type="entry name" value="BPD_transp_1_N"/>
</dbReference>
<feature type="transmembrane region" description="Helical" evidence="7">
    <location>
        <begin position="226"/>
        <end position="252"/>
    </location>
</feature>
<dbReference type="Pfam" id="PF19300">
    <property type="entry name" value="BPD_transp_1_N"/>
    <property type="match status" value="1"/>
</dbReference>
<keyword evidence="6 7" id="KW-0472">Membrane</keyword>
<organism evidence="9 10">
    <name type="scientific">Pseudoneobacillus rhizosphaerae</name>
    <dbReference type="NCBI Taxonomy" id="2880968"/>
    <lineage>
        <taxon>Bacteria</taxon>
        <taxon>Bacillati</taxon>
        <taxon>Bacillota</taxon>
        <taxon>Bacilli</taxon>
        <taxon>Bacillales</taxon>
        <taxon>Bacillaceae</taxon>
        <taxon>Pseudoneobacillus</taxon>
    </lineage>
</organism>
<proteinExistence type="inferred from homology"/>
<comment type="caution">
    <text evidence="9">The sequence shown here is derived from an EMBL/GenBank/DDBJ whole genome shotgun (WGS) entry which is preliminary data.</text>
</comment>
<keyword evidence="3" id="KW-1003">Cell membrane</keyword>
<dbReference type="PANTHER" id="PTHR43163:SF6">
    <property type="entry name" value="DIPEPTIDE TRANSPORT SYSTEM PERMEASE PROTEIN DPPB-RELATED"/>
    <property type="match status" value="1"/>
</dbReference>
<feature type="transmembrane region" description="Helical" evidence="7">
    <location>
        <begin position="272"/>
        <end position="295"/>
    </location>
</feature>
<dbReference type="SUPFAM" id="SSF161098">
    <property type="entry name" value="MetI-like"/>
    <property type="match status" value="1"/>
</dbReference>
<evidence type="ECO:0000256" key="7">
    <source>
        <dbReference type="RuleBase" id="RU363032"/>
    </source>
</evidence>
<dbReference type="RefSeq" id="WP_290369558.1">
    <property type="nucleotide sequence ID" value="NZ_CAKJTG010000016.1"/>
</dbReference>
<evidence type="ECO:0000313" key="10">
    <source>
        <dbReference type="Proteomes" id="UP000789845"/>
    </source>
</evidence>
<evidence type="ECO:0000259" key="8">
    <source>
        <dbReference type="PROSITE" id="PS50928"/>
    </source>
</evidence>
<dbReference type="InterPro" id="IPR035906">
    <property type="entry name" value="MetI-like_sf"/>
</dbReference>
<evidence type="ECO:0000256" key="6">
    <source>
        <dbReference type="ARBA" id="ARBA00023136"/>
    </source>
</evidence>
<protein>
    <submittedName>
        <fullName evidence="9">Dipeptide transport system permease protein DppB</fullName>
    </submittedName>
</protein>
<dbReference type="PROSITE" id="PS50928">
    <property type="entry name" value="ABC_TM1"/>
    <property type="match status" value="1"/>
</dbReference>
<gene>
    <name evidence="9" type="primary">dppB_3</name>
    <name evidence="9" type="ORF">NEOCIP111885_02835</name>
</gene>
<comment type="similarity">
    <text evidence="7">Belongs to the binding-protein-dependent transport system permease family.</text>
</comment>
<dbReference type="Proteomes" id="UP000789845">
    <property type="component" value="Unassembled WGS sequence"/>
</dbReference>
<evidence type="ECO:0000256" key="5">
    <source>
        <dbReference type="ARBA" id="ARBA00022989"/>
    </source>
</evidence>
<reference evidence="9" key="1">
    <citation type="submission" date="2021-10" db="EMBL/GenBank/DDBJ databases">
        <authorList>
            <person name="Criscuolo A."/>
        </authorList>
    </citation>
    <scope>NUCLEOTIDE SEQUENCE</scope>
    <source>
        <strain evidence="9">CIP111885</strain>
    </source>
</reference>
<dbReference type="GO" id="GO:0055085">
    <property type="term" value="P:transmembrane transport"/>
    <property type="evidence" value="ECO:0007669"/>
    <property type="project" value="InterPro"/>
</dbReference>
<dbReference type="Pfam" id="PF00528">
    <property type="entry name" value="BPD_transp_1"/>
    <property type="match status" value="1"/>
</dbReference>
<comment type="subcellular location">
    <subcellularLocation>
        <location evidence="1 7">Cell membrane</location>
        <topology evidence="1 7">Multi-pass membrane protein</topology>
    </subcellularLocation>
</comment>
<feature type="transmembrane region" description="Helical" evidence="7">
    <location>
        <begin position="7"/>
        <end position="29"/>
    </location>
</feature>
<evidence type="ECO:0000256" key="4">
    <source>
        <dbReference type="ARBA" id="ARBA00022692"/>
    </source>
</evidence>
<evidence type="ECO:0000313" key="9">
    <source>
        <dbReference type="EMBL" id="CAG9609094.1"/>
    </source>
</evidence>
<dbReference type="Gene3D" id="1.10.3720.10">
    <property type="entry name" value="MetI-like"/>
    <property type="match status" value="1"/>
</dbReference>
<feature type="transmembrane region" description="Helical" evidence="7">
    <location>
        <begin position="94"/>
        <end position="121"/>
    </location>
</feature>
<dbReference type="CDD" id="cd06261">
    <property type="entry name" value="TM_PBP2"/>
    <property type="match status" value="1"/>
</dbReference>
<feature type="transmembrane region" description="Helical" evidence="7">
    <location>
        <begin position="173"/>
        <end position="191"/>
    </location>
</feature>
<feature type="transmembrane region" description="Helical" evidence="7">
    <location>
        <begin position="133"/>
        <end position="153"/>
    </location>
</feature>
<dbReference type="GO" id="GO:0005886">
    <property type="term" value="C:plasma membrane"/>
    <property type="evidence" value="ECO:0007669"/>
    <property type="project" value="UniProtKB-SubCell"/>
</dbReference>
<keyword evidence="5 7" id="KW-1133">Transmembrane helix</keyword>
<sequence>MSYLIKRLFTMFVTLWIIVTLTFVIMHMIPGDPFATDAKSLPEEIVQNMREKYNLDKPLPTQYFLYLKDLVQLDLGPSIQSKSRDVNSLIADGFGLSALLGIQSLLIAIVVGIGLGVIAALNHNRLLDYVSMFIAIIGISVPSFILAPLLIKYFAVEWGLLPVAAWGTWSHSILPTIALAVSPIAIITRFVRASMIEILNQNFIKTAEAKGLHTWEIVIKHGLRNALIPVISFIGPLFAAVITGTFVIEKIFAIPGIGKYFVDSIFNRDYPVILGTTIFYSAILIITLFFIDLLYRVIDPRIKIASGGDS</sequence>
<evidence type="ECO:0000256" key="2">
    <source>
        <dbReference type="ARBA" id="ARBA00022448"/>
    </source>
</evidence>
<accession>A0A9C7GAS0</accession>
<dbReference type="EMBL" id="CAKJTG010000016">
    <property type="protein sequence ID" value="CAG9609094.1"/>
    <property type="molecule type" value="Genomic_DNA"/>
</dbReference>
<dbReference type="InterPro" id="IPR000515">
    <property type="entry name" value="MetI-like"/>
</dbReference>
<name>A0A9C7GAS0_9BACI</name>
<keyword evidence="10" id="KW-1185">Reference proteome</keyword>
<dbReference type="AlphaFoldDB" id="A0A9C7GAS0"/>
<evidence type="ECO:0000256" key="1">
    <source>
        <dbReference type="ARBA" id="ARBA00004651"/>
    </source>
</evidence>
<dbReference type="PANTHER" id="PTHR43163">
    <property type="entry name" value="DIPEPTIDE TRANSPORT SYSTEM PERMEASE PROTEIN DPPB-RELATED"/>
    <property type="match status" value="1"/>
</dbReference>
<keyword evidence="4 7" id="KW-0812">Transmembrane</keyword>